<gene>
    <name evidence="3" type="ORF">GPICK_12325</name>
</gene>
<dbReference type="OrthoDB" id="9769359at2"/>
<dbReference type="InterPro" id="IPR029016">
    <property type="entry name" value="GAF-like_dom_sf"/>
</dbReference>
<organism evidence="3 4">
    <name type="scientific">Geobacter pickeringii</name>
    <dbReference type="NCBI Taxonomy" id="345632"/>
    <lineage>
        <taxon>Bacteria</taxon>
        <taxon>Pseudomonadati</taxon>
        <taxon>Thermodesulfobacteriota</taxon>
        <taxon>Desulfuromonadia</taxon>
        <taxon>Geobacterales</taxon>
        <taxon>Geobacteraceae</taxon>
        <taxon>Geobacter</taxon>
    </lineage>
</organism>
<evidence type="ECO:0000313" key="4">
    <source>
        <dbReference type="Proteomes" id="UP000057609"/>
    </source>
</evidence>
<evidence type="ECO:0000259" key="1">
    <source>
        <dbReference type="PROSITE" id="PS51831"/>
    </source>
</evidence>
<dbReference type="Pfam" id="PF13492">
    <property type="entry name" value="GAF_3"/>
    <property type="match status" value="1"/>
</dbReference>
<dbReference type="InterPro" id="IPR037522">
    <property type="entry name" value="HD_GYP_dom"/>
</dbReference>
<dbReference type="CDD" id="cd00077">
    <property type="entry name" value="HDc"/>
    <property type="match status" value="1"/>
</dbReference>
<keyword evidence="3" id="KW-0378">Hydrolase</keyword>
<sequence>MINTFNAVIEGSERLSSLADVDEVVKGLARLLKKIVRSRWIAVYFFDRERRDFAPARSYGLPPRFVPVFREMPLAPDKIPLLKGMLRKKQHLVLADPGSSELIPSHLRSLLANLTLLAVPMVARNQVIGAVFVARTRELPAFSQEEVAVIRDLVGHAALVVSHIQIFDESLDMALDLAGRIDVILTLDEINKAISSSLSRERIMETAIGQIERIIRCEFVSVLQSENEDLVVTASRAEELPVPPSFQAGTRLPRGRSAAWSARQSGKSTCIAYLAKSRNLGAADRTLLSAGVRSLLAVPLLAREAVTGVLLLGDTEAGKFAQQETFTIEKIASQMAVALENARLYEDMRTLFISTVASLANAIDAKSPWTKGHSERVMRISARIATEMGLPEETVERVRLGGLLHDIGKIGVIEAVLEKPAILSEDEFPPLRSHPEKGVAILSPIEQLRDVLPAILHHHERFDGSGYPHGLKGEEIPLSARIVAVADSFDAMVSERPYKKGFAIGEALAELRACAGSHFDPTVVEYFCRYVERTLGDALGGEAREAMRRVAGT</sequence>
<dbReference type="InterPro" id="IPR003018">
    <property type="entry name" value="GAF"/>
</dbReference>
<dbReference type="Pfam" id="PF13487">
    <property type="entry name" value="HD_5"/>
    <property type="match status" value="1"/>
</dbReference>
<evidence type="ECO:0000259" key="2">
    <source>
        <dbReference type="PROSITE" id="PS51832"/>
    </source>
</evidence>
<dbReference type="AlphaFoldDB" id="A0A0B5BFW7"/>
<dbReference type="InterPro" id="IPR003607">
    <property type="entry name" value="HD/PDEase_dom"/>
</dbReference>
<dbReference type="InterPro" id="IPR006674">
    <property type="entry name" value="HD_domain"/>
</dbReference>
<dbReference type="Pfam" id="PF13185">
    <property type="entry name" value="GAF_2"/>
    <property type="match status" value="1"/>
</dbReference>
<dbReference type="SMART" id="SM00065">
    <property type="entry name" value="GAF"/>
    <property type="match status" value="2"/>
</dbReference>
<protein>
    <submittedName>
        <fullName evidence="3">Metal-dependent phosphohydrolase</fullName>
    </submittedName>
</protein>
<dbReference type="KEGG" id="gpi:GPICK_12325"/>
<dbReference type="PROSITE" id="PS51831">
    <property type="entry name" value="HD"/>
    <property type="match status" value="1"/>
</dbReference>
<dbReference type="SUPFAM" id="SSF55781">
    <property type="entry name" value="GAF domain-like"/>
    <property type="match status" value="2"/>
</dbReference>
<dbReference type="PANTHER" id="PTHR43155:SF2">
    <property type="entry name" value="CYCLIC DI-GMP PHOSPHODIESTERASE PA4108"/>
    <property type="match status" value="1"/>
</dbReference>
<dbReference type="GO" id="GO:0016787">
    <property type="term" value="F:hydrolase activity"/>
    <property type="evidence" value="ECO:0007669"/>
    <property type="project" value="UniProtKB-KW"/>
</dbReference>
<dbReference type="SMART" id="SM00471">
    <property type="entry name" value="HDc"/>
    <property type="match status" value="1"/>
</dbReference>
<proteinExistence type="predicted"/>
<evidence type="ECO:0000313" key="3">
    <source>
        <dbReference type="EMBL" id="AJE04039.1"/>
    </source>
</evidence>
<dbReference type="EMBL" id="CP009788">
    <property type="protein sequence ID" value="AJE04039.1"/>
    <property type="molecule type" value="Genomic_DNA"/>
</dbReference>
<feature type="domain" description="HD-GYP" evidence="2">
    <location>
        <begin position="348"/>
        <end position="543"/>
    </location>
</feature>
<dbReference type="Gene3D" id="3.30.450.40">
    <property type="match status" value="2"/>
</dbReference>
<feature type="domain" description="HD" evidence="1">
    <location>
        <begin position="370"/>
        <end position="492"/>
    </location>
</feature>
<dbReference type="PANTHER" id="PTHR43155">
    <property type="entry name" value="CYCLIC DI-GMP PHOSPHODIESTERASE PA4108-RELATED"/>
    <property type="match status" value="1"/>
</dbReference>
<name>A0A0B5BFW7_9BACT</name>
<dbReference type="Proteomes" id="UP000057609">
    <property type="component" value="Chromosome"/>
</dbReference>
<dbReference type="STRING" id="345632.GPICK_12325"/>
<dbReference type="Gene3D" id="1.10.3210.10">
    <property type="entry name" value="Hypothetical protein af1432"/>
    <property type="match status" value="1"/>
</dbReference>
<dbReference type="HOGENOM" id="CLU_000445_92_13_7"/>
<dbReference type="PROSITE" id="PS51832">
    <property type="entry name" value="HD_GYP"/>
    <property type="match status" value="1"/>
</dbReference>
<dbReference type="SUPFAM" id="SSF109604">
    <property type="entry name" value="HD-domain/PDEase-like"/>
    <property type="match status" value="1"/>
</dbReference>
<reference evidence="3 4" key="1">
    <citation type="journal article" date="2015" name="Genome Announc.">
        <title>Complete Genome of Geobacter pickeringii G13T, a Metal-Reducing Isolate from Sedimentary Kaolin Deposits.</title>
        <authorList>
            <person name="Badalamenti J.P."/>
            <person name="Bond D.R."/>
        </authorList>
    </citation>
    <scope>NUCLEOTIDE SEQUENCE [LARGE SCALE GENOMIC DNA]</scope>
    <source>
        <strain evidence="3 4">G13</strain>
    </source>
</reference>
<accession>A0A0B5BFW7</accession>
<keyword evidence="4" id="KW-1185">Reference proteome</keyword>